<feature type="domain" description="F-box/LRR-repeat protein 15-like leucin rich repeat" evidence="1">
    <location>
        <begin position="725"/>
        <end position="897"/>
    </location>
</feature>
<evidence type="ECO:0000313" key="3">
    <source>
        <dbReference type="Proteomes" id="UP001519460"/>
    </source>
</evidence>
<dbReference type="AlphaFoldDB" id="A0ABD0LEH9"/>
<sequence>MGPVLPLSHTAKLVYAQYLLSVLGTGSETSVISSQPTCYEMEAVLHHLLKYFPHMVTSYMVQELAPPHLQALCLDSVFKQCGSSSREMRTEHVMNILQNVNLDSCAHSVQDNHVVILLAGASNLRHLSLANTFVSDKAFLLDEHAQLNCGTFSQQANHKEWVSPCSLVSIDVSGCSNFSSTGVRHLCSLTGPTLQNVNISCTQADFTALLYLSGLSLPDAVQFSLGVEMDPGEAPHLHLDQLRQELDRCQLISQSLRAQHLPPGSAGVKEEEVPDCSQCTFCGGLFSEQSVGFQELGKEGDELGFSSCQDSRCCTCTASAATSSFLSGHDKEQALQTSGGVSEHTEELRESRQIEVSSSSECAGVSDEDVQLDVKTDLHHSQETCSAKPSVDTCVGKMNVTDSECTSDCHSMTGNRFNTDVKNLAGVHTSSGTSDINLDTGPDCCTLVSVSEEQETKMVPQSPITEASMVLCSQRQESDSTVSKHGTMASLPQGFELSVSKSMPGLSDCGTCEHSGCSDQVTSSIFDKNTHAANPSISDVTEGASRMKLHSTHDMCPSTVEEKAVVHETVSESAHKCLCDDASTSSKNNLLVSPPHVTVTKSSISVDAVSTAVNMKDNVTAPLLCTDHVSVTDSTSHTDIGNTDFPVSEDKKSARGTQLLFTPNITGMCLSSDCLGGQHSMQLGLASLNKFLTANPQLRSLDIVCSPGMPLLDQVLEVIGQKVPGLKHLSLDSAETITDSGISQLLNSCTSLSKIDLSGAAFISDAGLLPLRKNGEVEELMLSESSVAAPTLLTVAVGFASQVLRILELAWCENVDETSINRALRTCSGLTRLNLRQCPVTDRTLGVIGTHCTKITDLGLSCVKDITDAAVTSLVGCLGQLKSVDLSWNLDLTDVCVGALLATCPWLHTAELSGLKRITSVPFLPIIADIEHWRRQKTVAGNRCKSQDGERDSQNSLAKSLSGCQPRRSTSYATCLQHLYLHYCDQVTDWHMEEVAFACHGALTIINYYGEAATPKIHWT</sequence>
<dbReference type="InterPro" id="IPR032675">
    <property type="entry name" value="LRR_dom_sf"/>
</dbReference>
<dbReference type="Proteomes" id="UP001519460">
    <property type="component" value="Unassembled WGS sequence"/>
</dbReference>
<dbReference type="Gene3D" id="3.80.10.10">
    <property type="entry name" value="Ribonuclease Inhibitor"/>
    <property type="match status" value="2"/>
</dbReference>
<protein>
    <recommendedName>
        <fullName evidence="1">F-box/LRR-repeat protein 15-like leucin rich repeat domain-containing protein</fullName>
    </recommendedName>
</protein>
<keyword evidence="3" id="KW-1185">Reference proteome</keyword>
<dbReference type="SUPFAM" id="SSF52047">
    <property type="entry name" value="RNI-like"/>
    <property type="match status" value="2"/>
</dbReference>
<name>A0ABD0LEH9_9CAEN</name>
<evidence type="ECO:0000259" key="1">
    <source>
        <dbReference type="Pfam" id="PF25372"/>
    </source>
</evidence>
<dbReference type="Pfam" id="PF25372">
    <property type="entry name" value="DUF7885"/>
    <property type="match status" value="1"/>
</dbReference>
<reference evidence="2 3" key="1">
    <citation type="journal article" date="2023" name="Sci. Data">
        <title>Genome assembly of the Korean intertidal mud-creeper Batillaria attramentaria.</title>
        <authorList>
            <person name="Patra A.K."/>
            <person name="Ho P.T."/>
            <person name="Jun S."/>
            <person name="Lee S.J."/>
            <person name="Kim Y."/>
            <person name="Won Y.J."/>
        </authorList>
    </citation>
    <scope>NUCLEOTIDE SEQUENCE [LARGE SCALE GENOMIC DNA]</scope>
    <source>
        <strain evidence="2">Wonlab-2016</strain>
    </source>
</reference>
<comment type="caution">
    <text evidence="2">The sequence shown here is derived from an EMBL/GenBank/DDBJ whole genome shotgun (WGS) entry which is preliminary data.</text>
</comment>
<dbReference type="InterPro" id="IPR057207">
    <property type="entry name" value="FBXL15_LRR"/>
</dbReference>
<gene>
    <name evidence="2" type="ORF">BaRGS_00010909</name>
</gene>
<dbReference type="PANTHER" id="PTHR13318">
    <property type="entry name" value="PARTNER OF PAIRED, ISOFORM B-RELATED"/>
    <property type="match status" value="1"/>
</dbReference>
<dbReference type="EMBL" id="JACVVK020000055">
    <property type="protein sequence ID" value="KAK7497775.1"/>
    <property type="molecule type" value="Genomic_DNA"/>
</dbReference>
<dbReference type="InterPro" id="IPR006553">
    <property type="entry name" value="Leu-rich_rpt_Cys-con_subtyp"/>
</dbReference>
<accession>A0ABD0LEH9</accession>
<dbReference type="SMART" id="SM00367">
    <property type="entry name" value="LRR_CC"/>
    <property type="match status" value="7"/>
</dbReference>
<evidence type="ECO:0000313" key="2">
    <source>
        <dbReference type="EMBL" id="KAK7497775.1"/>
    </source>
</evidence>
<proteinExistence type="predicted"/>
<organism evidence="2 3">
    <name type="scientific">Batillaria attramentaria</name>
    <dbReference type="NCBI Taxonomy" id="370345"/>
    <lineage>
        <taxon>Eukaryota</taxon>
        <taxon>Metazoa</taxon>
        <taxon>Spiralia</taxon>
        <taxon>Lophotrochozoa</taxon>
        <taxon>Mollusca</taxon>
        <taxon>Gastropoda</taxon>
        <taxon>Caenogastropoda</taxon>
        <taxon>Sorbeoconcha</taxon>
        <taxon>Cerithioidea</taxon>
        <taxon>Batillariidae</taxon>
        <taxon>Batillaria</taxon>
    </lineage>
</organism>